<dbReference type="PANTHER" id="PTHR12832">
    <property type="entry name" value="TESTIS-SPECIFIC PROTEIN PBS13 T-COMPLEX 11"/>
    <property type="match status" value="1"/>
</dbReference>
<feature type="region of interest" description="Disordered" evidence="2">
    <location>
        <begin position="1209"/>
        <end position="1230"/>
    </location>
</feature>
<feature type="compositionally biased region" description="Basic and acidic residues" evidence="2">
    <location>
        <begin position="1"/>
        <end position="10"/>
    </location>
</feature>
<comment type="similarity">
    <text evidence="1">Belongs to the TCP11 family.</text>
</comment>
<feature type="region of interest" description="Disordered" evidence="2">
    <location>
        <begin position="710"/>
        <end position="736"/>
    </location>
</feature>
<proteinExistence type="inferred from homology"/>
<feature type="compositionally biased region" description="Polar residues" evidence="2">
    <location>
        <begin position="1168"/>
        <end position="1183"/>
    </location>
</feature>
<feature type="region of interest" description="Disordered" evidence="2">
    <location>
        <begin position="179"/>
        <end position="228"/>
    </location>
</feature>
<protein>
    <recommendedName>
        <fullName evidence="5">Tcp11-domain-containing protein</fullName>
    </recommendedName>
</protein>
<feature type="region of interest" description="Disordered" evidence="2">
    <location>
        <begin position="929"/>
        <end position="959"/>
    </location>
</feature>
<dbReference type="STRING" id="1882483.A0A317XUM0"/>
<feature type="compositionally biased region" description="Low complexity" evidence="2">
    <location>
        <begin position="205"/>
        <end position="228"/>
    </location>
</feature>
<feature type="compositionally biased region" description="Basic and acidic residues" evidence="2">
    <location>
        <begin position="1213"/>
        <end position="1222"/>
    </location>
</feature>
<dbReference type="Pfam" id="PF05794">
    <property type="entry name" value="Tcp11"/>
    <property type="match status" value="2"/>
</dbReference>
<organism evidence="3 4">
    <name type="scientific">Testicularia cyperi</name>
    <dbReference type="NCBI Taxonomy" id="1882483"/>
    <lineage>
        <taxon>Eukaryota</taxon>
        <taxon>Fungi</taxon>
        <taxon>Dikarya</taxon>
        <taxon>Basidiomycota</taxon>
        <taxon>Ustilaginomycotina</taxon>
        <taxon>Ustilaginomycetes</taxon>
        <taxon>Ustilaginales</taxon>
        <taxon>Anthracoideaceae</taxon>
        <taxon>Testicularia</taxon>
    </lineage>
</organism>
<dbReference type="InterPro" id="IPR008862">
    <property type="entry name" value="Tcp11"/>
</dbReference>
<sequence length="1295" mass="139971">MDTSADDPHTFRLRRSPSIGSASASMAPTARSGKRKLSTAAFGSSPNLGPHAPSSPTSVENAADDSELKSSQVSSSSRTPLVASTTRPIPVSASADTDCDILPQHDLSERRCHGHRSEFDYSVLQEDRRDPRIASTCVVMAVPANASAASRLSAIQRGKQWHPDAPNDLAEPIGATVMSHEETRSKKHPCMSSNGKRHGAELNPSLSQQSSTGQLTPERRLSPSPSFGSCFFFQTPSPQIDHSQLTSSLLSTRSADDRMSSTDFASEKQYSPSQRPYTSSRLASPLHSNHHPPQQQAGWLRSASMQSHPTSHSCQQRSETSSPGPKSRIDDATARQEGQISVQLAPAPKRRKLESHQTDRSAAVVDPATTATHHMTCHPQCKITGSAPSAGEDTTPIASCRPQVVSKIFAHASASYSKKPLTAKTRPVESALPSLPAAPTTRVPPLPVADAALLSASQHKATGRLSRSHRRRAPRLMRANSMPNLRAKPTLDVAKPSQHHLVIPQHWISSHHDRSSRHSSGRAPNHGGTCLDHAAAVSRSSGHRSSRGQPFSLTQYSMTSSSGSRSRVAFAPSLHPPITRHTLRELDLFEILKNPQLRHDVVFDPNVQFRPNFDGERGRRKREAGERYWTAVAREIESGCTCTAFDEGRVLPCTCSCATSAGTGSSDRTARNSSRLPVSRSQMPSRIPLLVQELRAICLSILPCNFPPETTVRADSPSAEASGVEGSEREANAPASKTEAVAESSEGPVNLTASSGPAWAATHHQLIAQTLDPHLIAQELQHGVLDVQALVTFLGSILKLHCAPMRDDAIEKMVEIVCVDRNVGKGLRLCFEILELMKLDIANHQLRSTRPYLVETAVEFEMRWFKDQIEQGKMTLDRTHRWFLRSLADVKQSVPGLSRSETISRAFHDGLLQLILEVPGTISFAASSPASSSSPSSVSGTPTTSAPAGPTSGVSPSSSSLNNTFATFYPETFQFDAYRMMTFHNDVADLTIVYMLLLLFRQLCCSPLEDGQSVPASAGNLAQKQIKSVKGEIWCLLNDANLCLSGSSVEPLSPNTAARRGAPPLEARVSLGSAGGFVKLSHPRWRRAMQNVLLQIAVRASAVQIAARQGLADPSLVKPEPPSAKTQRLLDAWMNNNLRVGSTLHKLCQKRLRELVLALLADKTQAESASGAVTSDTMSSPQAPDQKHDSAFLGVAAPRDDVGVDAVANKHASPTDDSRSHESSLSPTARARRAALSSQLPWETALCRAGLDPFAAEIRLLSDRIAKVAIFHLRVFRNLYEKMDVDSPSSSDGSL</sequence>
<gene>
    <name evidence="3" type="ORF">BCV70DRAFT_225303</name>
</gene>
<dbReference type="PANTHER" id="PTHR12832:SF11">
    <property type="entry name" value="LD23868P"/>
    <property type="match status" value="1"/>
</dbReference>
<feature type="compositionally biased region" description="Basic residues" evidence="2">
    <location>
        <begin position="466"/>
        <end position="475"/>
    </location>
</feature>
<dbReference type="Proteomes" id="UP000246740">
    <property type="component" value="Unassembled WGS sequence"/>
</dbReference>
<dbReference type="EMBL" id="KZ819189">
    <property type="protein sequence ID" value="PWZ01977.1"/>
    <property type="molecule type" value="Genomic_DNA"/>
</dbReference>
<feature type="region of interest" description="Disordered" evidence="2">
    <location>
        <begin position="659"/>
        <end position="680"/>
    </location>
</feature>
<dbReference type="OrthoDB" id="276323at2759"/>
<feature type="compositionally biased region" description="Polar residues" evidence="2">
    <location>
        <begin position="291"/>
        <end position="324"/>
    </location>
</feature>
<feature type="region of interest" description="Disordered" evidence="2">
    <location>
        <begin position="458"/>
        <end position="487"/>
    </location>
</feature>
<feature type="region of interest" description="Disordered" evidence="2">
    <location>
        <begin position="509"/>
        <end position="559"/>
    </location>
</feature>
<evidence type="ECO:0000313" key="3">
    <source>
        <dbReference type="EMBL" id="PWZ01977.1"/>
    </source>
</evidence>
<feature type="compositionally biased region" description="Polar residues" evidence="2">
    <location>
        <begin position="78"/>
        <end position="87"/>
    </location>
</feature>
<evidence type="ECO:0008006" key="5">
    <source>
        <dbReference type="Google" id="ProtNLM"/>
    </source>
</evidence>
<name>A0A317XUM0_9BASI</name>
<feature type="region of interest" description="Disordered" evidence="2">
    <location>
        <begin position="1"/>
        <end position="98"/>
    </location>
</feature>
<dbReference type="InParanoid" id="A0A317XUM0"/>
<dbReference type="GO" id="GO:0010737">
    <property type="term" value="P:protein kinase A signaling"/>
    <property type="evidence" value="ECO:0007669"/>
    <property type="project" value="TreeGrafter"/>
</dbReference>
<accession>A0A317XUM0</accession>
<reference evidence="3 4" key="1">
    <citation type="journal article" date="2018" name="Mol. Biol. Evol.">
        <title>Broad Genomic Sampling Reveals a Smut Pathogenic Ancestry of the Fungal Clade Ustilaginomycotina.</title>
        <authorList>
            <person name="Kijpornyongpan T."/>
            <person name="Mondo S.J."/>
            <person name="Barry K."/>
            <person name="Sandor L."/>
            <person name="Lee J."/>
            <person name="Lipzen A."/>
            <person name="Pangilinan J."/>
            <person name="LaButti K."/>
            <person name="Hainaut M."/>
            <person name="Henrissat B."/>
            <person name="Grigoriev I.V."/>
            <person name="Spatafora J.W."/>
            <person name="Aime M.C."/>
        </authorList>
    </citation>
    <scope>NUCLEOTIDE SEQUENCE [LARGE SCALE GENOMIC DNA]</scope>
    <source>
        <strain evidence="3 4">MCA 3645</strain>
    </source>
</reference>
<feature type="region of interest" description="Disordered" evidence="2">
    <location>
        <begin position="1168"/>
        <end position="1188"/>
    </location>
</feature>
<feature type="compositionally biased region" description="Polar residues" evidence="2">
    <location>
        <begin position="261"/>
        <end position="282"/>
    </location>
</feature>
<feature type="region of interest" description="Disordered" evidence="2">
    <location>
        <begin position="251"/>
        <end position="364"/>
    </location>
</feature>
<evidence type="ECO:0000256" key="2">
    <source>
        <dbReference type="SAM" id="MobiDB-lite"/>
    </source>
</evidence>
<evidence type="ECO:0000313" key="4">
    <source>
        <dbReference type="Proteomes" id="UP000246740"/>
    </source>
</evidence>
<evidence type="ECO:0000256" key="1">
    <source>
        <dbReference type="ARBA" id="ARBA00010954"/>
    </source>
</evidence>
<keyword evidence="4" id="KW-1185">Reference proteome</keyword>